<evidence type="ECO:0000256" key="1">
    <source>
        <dbReference type="ARBA" id="ARBA00006303"/>
    </source>
</evidence>
<dbReference type="Gene3D" id="2.40.50.140">
    <property type="entry name" value="Nucleic acid-binding proteins"/>
    <property type="match status" value="1"/>
</dbReference>
<dbReference type="PANTHER" id="PTHR22594:SF5">
    <property type="entry name" value="ASPARTATE--TRNA LIGASE, MITOCHONDRIAL"/>
    <property type="match status" value="1"/>
</dbReference>
<evidence type="ECO:0000256" key="3">
    <source>
        <dbReference type="ARBA" id="ARBA00022741"/>
    </source>
</evidence>
<dbReference type="CDD" id="cd00777">
    <property type="entry name" value="AspRS_core"/>
    <property type="match status" value="1"/>
</dbReference>
<dbReference type="GO" id="GO:0006422">
    <property type="term" value="P:aspartyl-tRNA aminoacylation"/>
    <property type="evidence" value="ECO:0007669"/>
    <property type="project" value="UniProtKB-UniRule"/>
</dbReference>
<keyword evidence="4 7" id="KW-0067">ATP-binding</keyword>
<dbReference type="GO" id="GO:0005737">
    <property type="term" value="C:cytoplasm"/>
    <property type="evidence" value="ECO:0007669"/>
    <property type="project" value="UniProtKB-SubCell"/>
</dbReference>
<protein>
    <recommendedName>
        <fullName evidence="7">Aspartate--tRNA ligase</fullName>
        <ecNumber evidence="7">6.1.1.12</ecNumber>
    </recommendedName>
    <alternativeName>
        <fullName evidence="7">Aspartyl-tRNA synthetase</fullName>
        <shortName evidence="7">AspRS</shortName>
    </alternativeName>
</protein>
<name>A0A1F6FGY1_9BACT</name>
<dbReference type="Proteomes" id="UP000177325">
    <property type="component" value="Unassembled WGS sequence"/>
</dbReference>
<dbReference type="Gene3D" id="3.30.1360.30">
    <property type="entry name" value="GAD-like domain"/>
    <property type="match status" value="1"/>
</dbReference>
<dbReference type="InterPro" id="IPR004365">
    <property type="entry name" value="NA-bd_OB_tRNA"/>
</dbReference>
<feature type="binding site" evidence="7">
    <location>
        <begin position="218"/>
        <end position="220"/>
    </location>
    <ligand>
        <name>ATP</name>
        <dbReference type="ChEBI" id="CHEBI:30616"/>
    </ligand>
</feature>
<evidence type="ECO:0000313" key="10">
    <source>
        <dbReference type="Proteomes" id="UP000177325"/>
    </source>
</evidence>
<evidence type="ECO:0000256" key="4">
    <source>
        <dbReference type="ARBA" id="ARBA00022840"/>
    </source>
</evidence>
<dbReference type="PANTHER" id="PTHR22594">
    <property type="entry name" value="ASPARTYL/LYSYL-TRNA SYNTHETASE"/>
    <property type="match status" value="1"/>
</dbReference>
<dbReference type="InterPro" id="IPR047090">
    <property type="entry name" value="AspRS_core"/>
</dbReference>
<dbReference type="GO" id="GO:0004815">
    <property type="term" value="F:aspartate-tRNA ligase activity"/>
    <property type="evidence" value="ECO:0007669"/>
    <property type="project" value="UniProtKB-UniRule"/>
</dbReference>
<comment type="subcellular location">
    <subcellularLocation>
        <location evidence="7">Cytoplasm</location>
    </subcellularLocation>
</comment>
<feature type="domain" description="Aminoacyl-transfer RNA synthetases class-II family profile" evidence="8">
    <location>
        <begin position="139"/>
        <end position="451"/>
    </location>
</feature>
<comment type="catalytic activity">
    <reaction evidence="7">
        <text>tRNA(Asp) + L-aspartate + ATP = L-aspartyl-tRNA(Asp) + AMP + diphosphate</text>
        <dbReference type="Rhea" id="RHEA:19649"/>
        <dbReference type="Rhea" id="RHEA-COMP:9660"/>
        <dbReference type="Rhea" id="RHEA-COMP:9678"/>
        <dbReference type="ChEBI" id="CHEBI:29991"/>
        <dbReference type="ChEBI" id="CHEBI:30616"/>
        <dbReference type="ChEBI" id="CHEBI:33019"/>
        <dbReference type="ChEBI" id="CHEBI:78442"/>
        <dbReference type="ChEBI" id="CHEBI:78516"/>
        <dbReference type="ChEBI" id="CHEBI:456215"/>
        <dbReference type="EC" id="6.1.1.12"/>
    </reaction>
</comment>
<keyword evidence="7" id="KW-0963">Cytoplasm</keyword>
<feature type="region of interest" description="Aspartate" evidence="7">
    <location>
        <begin position="196"/>
        <end position="199"/>
    </location>
</feature>
<comment type="subunit">
    <text evidence="7">Homodimer.</text>
</comment>
<organism evidence="9 10">
    <name type="scientific">Candidatus Kaiserbacteria bacterium RIFCSPLOWO2_12_FULL_45_26</name>
    <dbReference type="NCBI Taxonomy" id="1798525"/>
    <lineage>
        <taxon>Bacteria</taxon>
        <taxon>Candidatus Kaiseribacteriota</taxon>
    </lineage>
</organism>
<evidence type="ECO:0000256" key="7">
    <source>
        <dbReference type="HAMAP-Rule" id="MF_00044"/>
    </source>
</evidence>
<feature type="binding site" evidence="7">
    <location>
        <position position="227"/>
    </location>
    <ligand>
        <name>ATP</name>
        <dbReference type="ChEBI" id="CHEBI:30616"/>
    </ligand>
</feature>
<keyword evidence="6 7" id="KW-0030">Aminoacyl-tRNA synthetase</keyword>
<dbReference type="GO" id="GO:0005524">
    <property type="term" value="F:ATP binding"/>
    <property type="evidence" value="ECO:0007669"/>
    <property type="project" value="UniProtKB-UniRule"/>
</dbReference>
<dbReference type="InterPro" id="IPR047089">
    <property type="entry name" value="Asp-tRNA-ligase_1_N"/>
</dbReference>
<accession>A0A1F6FGY1</accession>
<dbReference type="CDD" id="cd04317">
    <property type="entry name" value="EcAspRS_like_N"/>
    <property type="match status" value="1"/>
</dbReference>
<feature type="binding site" evidence="7">
    <location>
        <position position="365"/>
    </location>
    <ligand>
        <name>ATP</name>
        <dbReference type="ChEBI" id="CHEBI:30616"/>
    </ligand>
</feature>
<dbReference type="EC" id="6.1.1.12" evidence="7"/>
<evidence type="ECO:0000259" key="8">
    <source>
        <dbReference type="PROSITE" id="PS50862"/>
    </source>
</evidence>
<sequence length="466" mass="53416">MERTLIAKLNAHKGAEVTIQGWIDVKRDQGKMAFFDFRDRSGKVQGVVFGKPEVLEVAKTTREECVVEITGIVNARPEKMINAGIQNGDIELEITGIKVLNEAAVLPFPINEDTRTIDESIRLKYRYLDLRNERMQKNIRVRHSIQKFVRDYLTEQDFVEVETPLLSAPTPEGSRSFVVPSRLSPGTFYSLPQSPQQYKQLLMVGGFERYFQFARCMRDEDTRGDRQPEFTQLDMELSFVKEEDVMSLNEAILIELVKKFYPEKRIQQVPFPRMTYHEAMEKYGNDRPDIREDKNDPNLLAFLWVTDFPAFERTGEDNVDGTGEWTFTHNPFARPKDECLADFLAEKNIEGIISTQYDITLNGFEIGGGSIRNHKSEWQRKTFEIMGYDAARIESNFGHMLTALDFGAPPHGGIAWGFDRLVMLLENEPNIREVIAFAKTGEGRDLMMDAPANVSAQQMKELGIKM</sequence>
<comment type="similarity">
    <text evidence="1 7">Belongs to the class-II aminoacyl-tRNA synthetase family. Type 1 subfamily.</text>
</comment>
<proteinExistence type="inferred from homology"/>
<dbReference type="InterPro" id="IPR006195">
    <property type="entry name" value="aa-tRNA-synth_II"/>
</dbReference>
<comment type="function">
    <text evidence="7">Catalyzes the attachment of L-aspartate to tRNA(Asp) in a two-step reaction: L-aspartate is first activated by ATP to form Asp-AMP and then transferred to the acceptor end of tRNA(Asp).</text>
</comment>
<feature type="binding site" evidence="7">
    <location>
        <position position="372"/>
    </location>
    <ligand>
        <name>L-aspartate</name>
        <dbReference type="ChEBI" id="CHEBI:29991"/>
    </ligand>
</feature>
<dbReference type="AlphaFoldDB" id="A0A1F6FGY1"/>
<evidence type="ECO:0000256" key="6">
    <source>
        <dbReference type="ARBA" id="ARBA00023146"/>
    </source>
</evidence>
<dbReference type="InterPro" id="IPR012340">
    <property type="entry name" value="NA-bd_OB-fold"/>
</dbReference>
<feature type="binding site" evidence="7">
    <location>
        <position position="329"/>
    </location>
    <ligand>
        <name>L-aspartate</name>
        <dbReference type="ChEBI" id="CHEBI:29991"/>
    </ligand>
</feature>
<feature type="binding site" evidence="7">
    <location>
        <position position="172"/>
    </location>
    <ligand>
        <name>L-aspartate</name>
        <dbReference type="ChEBI" id="CHEBI:29991"/>
    </ligand>
</feature>
<dbReference type="HAMAP" id="MF_00044">
    <property type="entry name" value="Asp_tRNA_synth_type1"/>
    <property type="match status" value="1"/>
</dbReference>
<keyword evidence="3 7" id="KW-0547">Nucleotide-binding</keyword>
<comment type="caution">
    <text evidence="9">The sequence shown here is derived from an EMBL/GenBank/DDBJ whole genome shotgun (WGS) entry which is preliminary data.</text>
</comment>
<evidence type="ECO:0000313" key="9">
    <source>
        <dbReference type="EMBL" id="OGG85119.1"/>
    </source>
</evidence>
<evidence type="ECO:0000256" key="5">
    <source>
        <dbReference type="ARBA" id="ARBA00022917"/>
    </source>
</evidence>
<comment type="caution">
    <text evidence="7">Lacks conserved residue(s) required for the propagation of feature annotation.</text>
</comment>
<feature type="binding site" evidence="7">
    <location>
        <begin position="417"/>
        <end position="420"/>
    </location>
    <ligand>
        <name>ATP</name>
        <dbReference type="ChEBI" id="CHEBI:30616"/>
    </ligand>
</feature>
<dbReference type="SUPFAM" id="SSF50249">
    <property type="entry name" value="Nucleic acid-binding proteins"/>
    <property type="match status" value="1"/>
</dbReference>
<dbReference type="Gene3D" id="3.30.930.10">
    <property type="entry name" value="Bira Bifunctional Protein, Domain 2"/>
    <property type="match status" value="2"/>
</dbReference>
<dbReference type="InterPro" id="IPR045864">
    <property type="entry name" value="aa-tRNA-synth_II/BPL/LPL"/>
</dbReference>
<feature type="binding site" evidence="7">
    <location>
        <position position="218"/>
    </location>
    <ligand>
        <name>L-aspartate</name>
        <dbReference type="ChEBI" id="CHEBI:29991"/>
    </ligand>
</feature>
<dbReference type="InterPro" id="IPR004115">
    <property type="entry name" value="GAD-like_sf"/>
</dbReference>
<evidence type="ECO:0000256" key="2">
    <source>
        <dbReference type="ARBA" id="ARBA00022598"/>
    </source>
</evidence>
<dbReference type="STRING" id="1798525.A3G90_03605"/>
<reference evidence="9 10" key="1">
    <citation type="journal article" date="2016" name="Nat. Commun.">
        <title>Thousands of microbial genomes shed light on interconnected biogeochemical processes in an aquifer system.</title>
        <authorList>
            <person name="Anantharaman K."/>
            <person name="Brown C.T."/>
            <person name="Hug L.A."/>
            <person name="Sharon I."/>
            <person name="Castelle C.J."/>
            <person name="Probst A.J."/>
            <person name="Thomas B.C."/>
            <person name="Singh A."/>
            <person name="Wilkins M.J."/>
            <person name="Karaoz U."/>
            <person name="Brodie E.L."/>
            <person name="Williams K.H."/>
            <person name="Hubbard S.S."/>
            <person name="Banfield J.F."/>
        </authorList>
    </citation>
    <scope>NUCLEOTIDE SEQUENCE [LARGE SCALE GENOMIC DNA]</scope>
</reference>
<keyword evidence="5 7" id="KW-0648">Protein biosynthesis</keyword>
<dbReference type="GO" id="GO:0003676">
    <property type="term" value="F:nucleic acid binding"/>
    <property type="evidence" value="ECO:0007669"/>
    <property type="project" value="InterPro"/>
</dbReference>
<keyword evidence="2 7" id="KW-0436">Ligase</keyword>
<dbReference type="PRINTS" id="PR01042">
    <property type="entry name" value="TRNASYNTHASP"/>
</dbReference>
<dbReference type="InterPro" id="IPR004364">
    <property type="entry name" value="Aa-tRNA-synt_II"/>
</dbReference>
<dbReference type="InterPro" id="IPR004524">
    <property type="entry name" value="Asp-tRNA-ligase_1"/>
</dbReference>
<dbReference type="EMBL" id="MFMM01000001">
    <property type="protein sequence ID" value="OGG85119.1"/>
    <property type="molecule type" value="Genomic_DNA"/>
</dbReference>
<gene>
    <name evidence="7" type="primary">aspS</name>
    <name evidence="9" type="ORF">A3G90_03605</name>
</gene>
<dbReference type="Pfam" id="PF00152">
    <property type="entry name" value="tRNA-synt_2"/>
    <property type="match status" value="1"/>
</dbReference>
<dbReference type="InterPro" id="IPR002312">
    <property type="entry name" value="Asp/Asn-tRNA-synth_IIb"/>
</dbReference>
<dbReference type="PROSITE" id="PS50862">
    <property type="entry name" value="AA_TRNA_LIGASE_II"/>
    <property type="match status" value="1"/>
</dbReference>
<dbReference type="SUPFAM" id="SSF55681">
    <property type="entry name" value="Class II aaRS and biotin synthetases"/>
    <property type="match status" value="1"/>
</dbReference>
<dbReference type="Pfam" id="PF01336">
    <property type="entry name" value="tRNA_anti-codon"/>
    <property type="match status" value="1"/>
</dbReference>